<dbReference type="InterPro" id="IPR011990">
    <property type="entry name" value="TPR-like_helical_dom_sf"/>
</dbReference>
<reference evidence="1" key="1">
    <citation type="submission" date="2022-11" db="EMBL/GenBank/DDBJ databases">
        <title>Methylomonas rapida sp. nov., Carotenoid-Producing Obligate Methanotrophs with High Growth Characteristics and Biotechnological Potential.</title>
        <authorList>
            <person name="Tikhonova E.N."/>
            <person name="Suleimanov R.Z."/>
            <person name="Miroshnikov K."/>
            <person name="Oshkin I.Y."/>
            <person name="Belova S.E."/>
            <person name="Danilova O.V."/>
            <person name="Ashikhmin A."/>
            <person name="Konopkin A."/>
            <person name="But S.Y."/>
            <person name="Khmelenina V.N."/>
            <person name="Kuznetsov N."/>
            <person name="Pimenov N.V."/>
            <person name="Dedysh S.N."/>
        </authorList>
    </citation>
    <scope>NUCLEOTIDE SEQUENCE</scope>
    <source>
        <strain evidence="1">MP1</strain>
    </source>
</reference>
<dbReference type="Proteomes" id="UP001162780">
    <property type="component" value="Chromosome"/>
</dbReference>
<keyword evidence="2" id="KW-1185">Reference proteome</keyword>
<dbReference type="Pfam" id="PF06552">
    <property type="entry name" value="TOM20_plant"/>
    <property type="match status" value="1"/>
</dbReference>
<dbReference type="RefSeq" id="WP_255186486.1">
    <property type="nucleotide sequence ID" value="NZ_CP113517.1"/>
</dbReference>
<name>A0ABY7GM47_9GAMM</name>
<protein>
    <submittedName>
        <fullName evidence="1">Uncharacterized protein</fullName>
    </submittedName>
</protein>
<dbReference type="NCBIfam" id="NF047558">
    <property type="entry name" value="TPR_END_plus"/>
    <property type="match status" value="1"/>
</dbReference>
<organism evidence="1 2">
    <name type="scientific">Methylomonas rapida</name>
    <dbReference type="NCBI Taxonomy" id="2963939"/>
    <lineage>
        <taxon>Bacteria</taxon>
        <taxon>Pseudomonadati</taxon>
        <taxon>Pseudomonadota</taxon>
        <taxon>Gammaproteobacteria</taxon>
        <taxon>Methylococcales</taxon>
        <taxon>Methylococcaceae</taxon>
        <taxon>Methylomonas</taxon>
    </lineage>
</organism>
<evidence type="ECO:0000313" key="2">
    <source>
        <dbReference type="Proteomes" id="UP001162780"/>
    </source>
</evidence>
<dbReference type="EMBL" id="CP113517">
    <property type="protein sequence ID" value="WAR45577.1"/>
    <property type="molecule type" value="Genomic_DNA"/>
</dbReference>
<proteinExistence type="predicted"/>
<gene>
    <name evidence="1" type="ORF">NM686_003410</name>
</gene>
<evidence type="ECO:0000313" key="1">
    <source>
        <dbReference type="EMBL" id="WAR45577.1"/>
    </source>
</evidence>
<accession>A0ABY7GM47</accession>
<dbReference type="Gene3D" id="1.25.40.10">
    <property type="entry name" value="Tetratricopeptide repeat domain"/>
    <property type="match status" value="1"/>
</dbReference>
<sequence length="240" mass="26779">MSLLSSFKKRSTLDAAIKQVAQARKSESGKAEQLYKSAYQGFASVIADNLMFSEALYHWGFALLHEARSKLQPAEAIEIYEDAISKFSFCLLTAPNYLGAAIDGGVAFMELAHISPDDGRAALYGLAEDFFEKAGKIQKGSAAYNLACIYALRGDEQACQLALQQAREFGSLPDVDNILQDVDMDNVKQAAWFKDFIEELKARPEPQREKLADVEIESEPKFKLKKTEEFDYYSTGKTEK</sequence>